<dbReference type="OrthoDB" id="235093at2"/>
<dbReference type="SUPFAM" id="SSF48452">
    <property type="entry name" value="TPR-like"/>
    <property type="match status" value="2"/>
</dbReference>
<dbReference type="RefSeq" id="WP_143393043.1">
    <property type="nucleotide sequence ID" value="NZ_NIDE01000003.1"/>
</dbReference>
<sequence>MADFAKTVTRTVLVALALGSLNLQAWAGPLDEMSIERWAKLREAERYQLNVAERFYREHQWKVAADEYEKFLKLYERSEGAPYAQLKWSHCQIELRKQNAAIKDGYQTVLDYFPDSPEAPIAALLIGRTYRDMGDTKPAKKAYTKAVTSYPKHFAAVMARLDLVDIAVKENDQPTRLALLQELTYNVDRKGLAVEPCTTAARQLAQLSFRGGNFDEGLKALATTCAETDVPAHLMHDGLGRLSATVHELTGAMDEPTKKLGEKLADGAAGWLKVKAGEWMKDEKLKPKAIETWYWVAEVRRQARQPDKQKLVYDEMLAALGTSDQLLGHLAQWYKDNKQRALARATYAKFKDAAEGEGQIAYSFSEEQQYDKAVEVYRRLAVRDAKTAPKWLAAAALAYRHAGKPDQAIAVYRELLTADAEHANEWHFQTAETLYYAQRWKDCITAYRGTDRFPHNYLHMAAAHRQLKQYDEAISLYQQVIATSPPHASAALIQIGYTHEQAGRTEPAIKVFKQVCDRFPKTGEGSQAHAHLNDKYKITVTLGGAKD</sequence>
<proteinExistence type="predicted"/>
<dbReference type="PANTHER" id="PTHR12558">
    <property type="entry name" value="CELL DIVISION CYCLE 16,23,27"/>
    <property type="match status" value="1"/>
</dbReference>
<keyword evidence="1" id="KW-0802">TPR repeat</keyword>
<organism evidence="4 5">
    <name type="scientific">Fimbriiglobus ruber</name>
    <dbReference type="NCBI Taxonomy" id="1908690"/>
    <lineage>
        <taxon>Bacteria</taxon>
        <taxon>Pseudomonadati</taxon>
        <taxon>Planctomycetota</taxon>
        <taxon>Planctomycetia</taxon>
        <taxon>Gemmatales</taxon>
        <taxon>Gemmataceae</taxon>
        <taxon>Fimbriiglobus</taxon>
    </lineage>
</organism>
<dbReference type="EMBL" id="NIDE01000003">
    <property type="protein sequence ID" value="OWK44499.1"/>
    <property type="molecule type" value="Genomic_DNA"/>
</dbReference>
<dbReference type="AlphaFoldDB" id="A0A225E4T4"/>
<dbReference type="SMART" id="SM00028">
    <property type="entry name" value="TPR"/>
    <property type="match status" value="5"/>
</dbReference>
<dbReference type="Gene3D" id="1.25.40.10">
    <property type="entry name" value="Tetratricopeptide repeat domain"/>
    <property type="match status" value="3"/>
</dbReference>
<dbReference type="PANTHER" id="PTHR12558:SF13">
    <property type="entry name" value="CELL DIVISION CYCLE PROTEIN 27 HOMOLOG"/>
    <property type="match status" value="1"/>
</dbReference>
<evidence type="ECO:0000256" key="1">
    <source>
        <dbReference type="PROSITE-ProRule" id="PRU00339"/>
    </source>
</evidence>
<feature type="domain" description="ESX-1 secretion system protein EccA1-like N-terminal" evidence="3">
    <location>
        <begin position="391"/>
        <end position="541"/>
    </location>
</feature>
<feature type="chain" id="PRO_5013325023" description="ESX-1 secretion system protein EccA1-like N-terminal domain-containing protein" evidence="2">
    <location>
        <begin position="28"/>
        <end position="547"/>
    </location>
</feature>
<name>A0A225E4T4_9BACT</name>
<dbReference type="InterPro" id="IPR019734">
    <property type="entry name" value="TPR_rpt"/>
</dbReference>
<dbReference type="PROSITE" id="PS50005">
    <property type="entry name" value="TPR"/>
    <property type="match status" value="2"/>
</dbReference>
<protein>
    <recommendedName>
        <fullName evidence="3">ESX-1 secretion system protein EccA1-like N-terminal domain-containing protein</fullName>
    </recommendedName>
</protein>
<dbReference type="Pfam" id="PF13181">
    <property type="entry name" value="TPR_8"/>
    <property type="match status" value="1"/>
</dbReference>
<reference evidence="5" key="1">
    <citation type="submission" date="2017-06" db="EMBL/GenBank/DDBJ databases">
        <title>Genome analysis of Fimbriiglobus ruber SP5, the first member of the order Planctomycetales with confirmed chitinolytic capability.</title>
        <authorList>
            <person name="Ravin N.V."/>
            <person name="Rakitin A.L."/>
            <person name="Ivanova A.A."/>
            <person name="Beletsky A.V."/>
            <person name="Kulichevskaya I.S."/>
            <person name="Mardanov A.V."/>
            <person name="Dedysh S.N."/>
        </authorList>
    </citation>
    <scope>NUCLEOTIDE SEQUENCE [LARGE SCALE GENOMIC DNA]</scope>
    <source>
        <strain evidence="5">SP5</strain>
    </source>
</reference>
<feature type="repeat" description="TPR" evidence="1">
    <location>
        <begin position="454"/>
        <end position="487"/>
    </location>
</feature>
<feature type="repeat" description="TPR" evidence="1">
    <location>
        <begin position="120"/>
        <end position="153"/>
    </location>
</feature>
<dbReference type="Pfam" id="PF21545">
    <property type="entry name" value="T7SS_EccA1_N"/>
    <property type="match status" value="1"/>
</dbReference>
<accession>A0A225E4T4</accession>
<dbReference type="InterPro" id="IPR049078">
    <property type="entry name" value="T7SS_EccA1-like_N"/>
</dbReference>
<evidence type="ECO:0000256" key="2">
    <source>
        <dbReference type="SAM" id="SignalP"/>
    </source>
</evidence>
<comment type="caution">
    <text evidence="4">The sequence shown here is derived from an EMBL/GenBank/DDBJ whole genome shotgun (WGS) entry which is preliminary data.</text>
</comment>
<evidence type="ECO:0000313" key="5">
    <source>
        <dbReference type="Proteomes" id="UP000214646"/>
    </source>
</evidence>
<evidence type="ECO:0000259" key="3">
    <source>
        <dbReference type="Pfam" id="PF21545"/>
    </source>
</evidence>
<keyword evidence="2" id="KW-0732">Signal</keyword>
<feature type="signal peptide" evidence="2">
    <location>
        <begin position="1"/>
        <end position="27"/>
    </location>
</feature>
<gene>
    <name evidence="4" type="ORF">FRUB_02431</name>
</gene>
<dbReference type="InterPro" id="IPR011990">
    <property type="entry name" value="TPR-like_helical_dom_sf"/>
</dbReference>
<dbReference type="Proteomes" id="UP000214646">
    <property type="component" value="Unassembled WGS sequence"/>
</dbReference>
<keyword evidence="5" id="KW-1185">Reference proteome</keyword>
<evidence type="ECO:0000313" key="4">
    <source>
        <dbReference type="EMBL" id="OWK44499.1"/>
    </source>
</evidence>